<gene>
    <name evidence="2" type="ORF">BCR44DRAFT_1058380</name>
</gene>
<evidence type="ECO:0000313" key="2">
    <source>
        <dbReference type="EMBL" id="ORZ36710.1"/>
    </source>
</evidence>
<keyword evidence="1" id="KW-0472">Membrane</keyword>
<keyword evidence="1" id="KW-0812">Transmembrane</keyword>
<accession>A0A1Y2HQ54</accession>
<evidence type="ECO:0000256" key="1">
    <source>
        <dbReference type="SAM" id="Phobius"/>
    </source>
</evidence>
<dbReference type="AlphaFoldDB" id="A0A1Y2HQ54"/>
<keyword evidence="1" id="KW-1133">Transmembrane helix</keyword>
<keyword evidence="3" id="KW-1185">Reference proteome</keyword>
<sequence length="112" mass="12587">MSRDSFKPHTPRLFRSAEQDARMVDLGKGGPFLGWDFRPHVISTPGNAHAQGSRQAHACTRTGPAPCALVLVQRPFKLRFHPSILLIVQCMLAALALVSHRNHHQSQHRRPR</sequence>
<dbReference type="EMBL" id="MCFL01000015">
    <property type="protein sequence ID" value="ORZ36710.1"/>
    <property type="molecule type" value="Genomic_DNA"/>
</dbReference>
<name>A0A1Y2HQ54_9FUNG</name>
<reference evidence="2 3" key="1">
    <citation type="submission" date="2016-07" db="EMBL/GenBank/DDBJ databases">
        <title>Pervasive Adenine N6-methylation of Active Genes in Fungi.</title>
        <authorList>
            <consortium name="DOE Joint Genome Institute"/>
            <person name="Mondo S.J."/>
            <person name="Dannebaum R.O."/>
            <person name="Kuo R.C."/>
            <person name="Labutti K."/>
            <person name="Haridas S."/>
            <person name="Kuo A."/>
            <person name="Salamov A."/>
            <person name="Ahrendt S.R."/>
            <person name="Lipzen A."/>
            <person name="Sullivan W."/>
            <person name="Andreopoulos W.B."/>
            <person name="Clum A."/>
            <person name="Lindquist E."/>
            <person name="Daum C."/>
            <person name="Ramamoorthy G.K."/>
            <person name="Gryganskyi A."/>
            <person name="Culley D."/>
            <person name="Magnuson J.K."/>
            <person name="James T.Y."/>
            <person name="O'Malley M.A."/>
            <person name="Stajich J.E."/>
            <person name="Spatafora J.W."/>
            <person name="Visel A."/>
            <person name="Grigoriev I.V."/>
        </authorList>
    </citation>
    <scope>NUCLEOTIDE SEQUENCE [LARGE SCALE GENOMIC DNA]</scope>
    <source>
        <strain evidence="2 3">PL171</strain>
    </source>
</reference>
<protein>
    <submittedName>
        <fullName evidence="2">Uncharacterized protein</fullName>
    </submittedName>
</protein>
<feature type="transmembrane region" description="Helical" evidence="1">
    <location>
        <begin position="80"/>
        <end position="100"/>
    </location>
</feature>
<comment type="caution">
    <text evidence="2">The sequence shown here is derived from an EMBL/GenBank/DDBJ whole genome shotgun (WGS) entry which is preliminary data.</text>
</comment>
<proteinExistence type="predicted"/>
<dbReference type="Proteomes" id="UP000193411">
    <property type="component" value="Unassembled WGS sequence"/>
</dbReference>
<evidence type="ECO:0000313" key="3">
    <source>
        <dbReference type="Proteomes" id="UP000193411"/>
    </source>
</evidence>
<organism evidence="2 3">
    <name type="scientific">Catenaria anguillulae PL171</name>
    <dbReference type="NCBI Taxonomy" id="765915"/>
    <lineage>
        <taxon>Eukaryota</taxon>
        <taxon>Fungi</taxon>
        <taxon>Fungi incertae sedis</taxon>
        <taxon>Blastocladiomycota</taxon>
        <taxon>Blastocladiomycetes</taxon>
        <taxon>Blastocladiales</taxon>
        <taxon>Catenariaceae</taxon>
        <taxon>Catenaria</taxon>
    </lineage>
</organism>